<feature type="binding site" evidence="5">
    <location>
        <position position="395"/>
    </location>
    <ligand>
        <name>S-adenosyl-L-methionine</name>
        <dbReference type="ChEBI" id="CHEBI:59789"/>
    </ligand>
</feature>
<reference evidence="8 9" key="1">
    <citation type="submission" date="2017-11" db="EMBL/GenBank/DDBJ databases">
        <title>Genomic Encyclopedia of Archaeal and Bacterial Type Strains, Phase II (KMG-II): From Individual Species to Whole Genera.</title>
        <authorList>
            <person name="Goeker M."/>
        </authorList>
    </citation>
    <scope>NUCLEOTIDE SEQUENCE [LARGE SCALE GENOMIC DNA]</scope>
    <source>
        <strain evidence="8 9">DSM 22413</strain>
    </source>
</reference>
<feature type="binding site" evidence="5">
    <location>
        <position position="368"/>
    </location>
    <ligand>
        <name>S-adenosyl-L-methionine</name>
        <dbReference type="ChEBI" id="CHEBI:59789"/>
    </ligand>
</feature>
<keyword evidence="3 5" id="KW-0949">S-adenosyl-L-methionine</keyword>
<dbReference type="OrthoDB" id="9810297at2"/>
<dbReference type="AlphaFoldDB" id="A0A2M8W3T5"/>
<dbReference type="SUPFAM" id="SSF53335">
    <property type="entry name" value="S-adenosyl-L-methionine-dependent methyltransferases"/>
    <property type="match status" value="1"/>
</dbReference>
<sequence>MSGRTGGRGGELRRDQGGDDRRDHRGRQRGAARARGDRGASAQAPSQRGKRSDPARTAAFDVLRQVDHSDAYANLVLPPMLRERGVRGRDAAFATELAYGTLRLRGRYDAVLSRCSSRPLAEIDAPVLDALRLGAHQLLGMRVPGHAAVSETVALVRDQIGAGPSQFVNAVLRRVSERELDAWLDELRASAPDETTALAATQSHPAWVVRALRDALTSNGYPADDLPGLLEADNVAPRVTLVVRPGLADRVEVADSVRGVDAQGGPGGRGPRPAAGRWTPTALVLPGSDPADVPGVAEGRVGVQDEGSQLVTLAMVTPTLDPDPRGASGDAADAPGERWLDLCAGPGGKSALLGALALQRGARLVANEVAPHRARLVERSVRAVRDAVEEVRTGDGRLVGEQEPASYDRVLVDAPCTGLGALRRRPESRWRRTPQDLAGLAALQRELLASALDAVRPGGVVAYVTCSPHLAETRAVVDDVLRRRDDVERLDAAAAVREVAGAGIPLADRTDVQLWPHVHGTDAMHLTLLRRR</sequence>
<dbReference type="PRINTS" id="PR02008">
    <property type="entry name" value="RCMTFAMILY"/>
</dbReference>
<evidence type="ECO:0000256" key="3">
    <source>
        <dbReference type="ARBA" id="ARBA00022691"/>
    </source>
</evidence>
<dbReference type="PANTHER" id="PTHR22807:SF53">
    <property type="entry name" value="RIBOSOMAL RNA SMALL SUBUNIT METHYLTRANSFERASE B-RELATED"/>
    <property type="match status" value="1"/>
</dbReference>
<comment type="caution">
    <text evidence="8">The sequence shown here is derived from an EMBL/GenBank/DDBJ whole genome shotgun (WGS) entry which is preliminary data.</text>
</comment>
<organism evidence="8 9">
    <name type="scientific">Luteimicrobium subarcticum</name>
    <dbReference type="NCBI Taxonomy" id="620910"/>
    <lineage>
        <taxon>Bacteria</taxon>
        <taxon>Bacillati</taxon>
        <taxon>Actinomycetota</taxon>
        <taxon>Actinomycetes</taxon>
        <taxon>Micrococcales</taxon>
        <taxon>Luteimicrobium</taxon>
    </lineage>
</organism>
<dbReference type="InterPro" id="IPR035926">
    <property type="entry name" value="NusB-like_sf"/>
</dbReference>
<dbReference type="InterPro" id="IPR049560">
    <property type="entry name" value="MeTrfase_RsmB-F_NOP2_cat"/>
</dbReference>
<feature type="active site" description="Nucleophile" evidence="5">
    <location>
        <position position="466"/>
    </location>
</feature>
<protein>
    <submittedName>
        <fullName evidence="8">16S rRNA (Cytosine967-C5)-methyltransferase</fullName>
    </submittedName>
</protein>
<dbReference type="InterPro" id="IPR006027">
    <property type="entry name" value="NusB_RsmB_TIM44"/>
</dbReference>
<feature type="binding site" evidence="5">
    <location>
        <position position="413"/>
    </location>
    <ligand>
        <name>S-adenosyl-L-methionine</name>
        <dbReference type="ChEBI" id="CHEBI:59789"/>
    </ligand>
</feature>
<name>A0A2M8W3T5_9MICO</name>
<dbReference type="Pfam" id="PF01189">
    <property type="entry name" value="Methyltr_RsmB-F"/>
    <property type="match status" value="1"/>
</dbReference>
<comment type="similarity">
    <text evidence="5">Belongs to the class I-like SAM-binding methyltransferase superfamily. RsmB/NOP family.</text>
</comment>
<dbReference type="Gene3D" id="3.40.50.150">
    <property type="entry name" value="Vaccinia Virus protein VP39"/>
    <property type="match status" value="1"/>
</dbReference>
<keyword evidence="2 5" id="KW-0808">Transferase</keyword>
<evidence type="ECO:0000256" key="4">
    <source>
        <dbReference type="ARBA" id="ARBA00022884"/>
    </source>
</evidence>
<evidence type="ECO:0000256" key="2">
    <source>
        <dbReference type="ARBA" id="ARBA00022679"/>
    </source>
</evidence>
<keyword evidence="4 5" id="KW-0694">RNA-binding</keyword>
<dbReference type="InterPro" id="IPR001678">
    <property type="entry name" value="MeTrfase_RsmB-F_NOP2_dom"/>
</dbReference>
<dbReference type="Proteomes" id="UP000231586">
    <property type="component" value="Unassembled WGS sequence"/>
</dbReference>
<proteinExistence type="inferred from homology"/>
<dbReference type="InterPro" id="IPR029063">
    <property type="entry name" value="SAM-dependent_MTases_sf"/>
</dbReference>
<dbReference type="CDD" id="cd02440">
    <property type="entry name" value="AdoMet_MTases"/>
    <property type="match status" value="1"/>
</dbReference>
<feature type="region of interest" description="Disordered" evidence="6">
    <location>
        <begin position="1"/>
        <end position="55"/>
    </location>
</feature>
<dbReference type="SUPFAM" id="SSF48013">
    <property type="entry name" value="NusB-like"/>
    <property type="match status" value="1"/>
</dbReference>
<dbReference type="GO" id="GO:0003723">
    <property type="term" value="F:RNA binding"/>
    <property type="evidence" value="ECO:0007669"/>
    <property type="project" value="UniProtKB-UniRule"/>
</dbReference>
<dbReference type="GO" id="GO:0008173">
    <property type="term" value="F:RNA methyltransferase activity"/>
    <property type="evidence" value="ECO:0007669"/>
    <property type="project" value="InterPro"/>
</dbReference>
<keyword evidence="9" id="KW-1185">Reference proteome</keyword>
<evidence type="ECO:0000256" key="5">
    <source>
        <dbReference type="PROSITE-ProRule" id="PRU01023"/>
    </source>
</evidence>
<keyword evidence="1 5" id="KW-0489">Methyltransferase</keyword>
<feature type="compositionally biased region" description="Low complexity" evidence="6">
    <location>
        <begin position="33"/>
        <end position="44"/>
    </location>
</feature>
<dbReference type="Pfam" id="PF01029">
    <property type="entry name" value="NusB"/>
    <property type="match status" value="1"/>
</dbReference>
<dbReference type="PANTHER" id="PTHR22807">
    <property type="entry name" value="NOP2 YEAST -RELATED NOL1/NOP2/FMU SUN DOMAIN-CONTAINING"/>
    <property type="match status" value="1"/>
</dbReference>
<dbReference type="Gene3D" id="1.10.940.10">
    <property type="entry name" value="NusB-like"/>
    <property type="match status" value="1"/>
</dbReference>
<dbReference type="EMBL" id="PGTZ01000011">
    <property type="protein sequence ID" value="PJI85596.1"/>
    <property type="molecule type" value="Genomic_DNA"/>
</dbReference>
<feature type="binding site" evidence="5">
    <location>
        <begin position="343"/>
        <end position="349"/>
    </location>
    <ligand>
        <name>S-adenosyl-L-methionine</name>
        <dbReference type="ChEBI" id="CHEBI:59789"/>
    </ligand>
</feature>
<evidence type="ECO:0000256" key="1">
    <source>
        <dbReference type="ARBA" id="ARBA00022603"/>
    </source>
</evidence>
<feature type="domain" description="SAM-dependent MTase RsmB/NOP-type" evidence="7">
    <location>
        <begin position="229"/>
        <end position="532"/>
    </location>
</feature>
<dbReference type="GO" id="GO:0001510">
    <property type="term" value="P:RNA methylation"/>
    <property type="evidence" value="ECO:0007669"/>
    <property type="project" value="InterPro"/>
</dbReference>
<dbReference type="GO" id="GO:0006355">
    <property type="term" value="P:regulation of DNA-templated transcription"/>
    <property type="evidence" value="ECO:0007669"/>
    <property type="project" value="InterPro"/>
</dbReference>
<dbReference type="RefSeq" id="WP_100350889.1">
    <property type="nucleotide sequence ID" value="NZ_PGTZ01000011.1"/>
</dbReference>
<gene>
    <name evidence="8" type="ORF">CLV34_2779</name>
</gene>
<evidence type="ECO:0000256" key="6">
    <source>
        <dbReference type="SAM" id="MobiDB-lite"/>
    </source>
</evidence>
<dbReference type="PROSITE" id="PS51686">
    <property type="entry name" value="SAM_MT_RSMB_NOP"/>
    <property type="match status" value="1"/>
</dbReference>
<feature type="compositionally biased region" description="Basic and acidic residues" evidence="6">
    <location>
        <begin position="10"/>
        <end position="23"/>
    </location>
</feature>
<dbReference type="InterPro" id="IPR023267">
    <property type="entry name" value="RCMT"/>
</dbReference>
<evidence type="ECO:0000313" key="8">
    <source>
        <dbReference type="EMBL" id="PJI85596.1"/>
    </source>
</evidence>
<evidence type="ECO:0000259" key="7">
    <source>
        <dbReference type="PROSITE" id="PS51686"/>
    </source>
</evidence>
<evidence type="ECO:0000313" key="9">
    <source>
        <dbReference type="Proteomes" id="UP000231586"/>
    </source>
</evidence>
<accession>A0A2M8W3T5</accession>